<reference evidence="1 2" key="1">
    <citation type="journal article" date="2010" name="PLoS ONE">
        <title>The Waddlia genome: a window into chlamydial biology.</title>
        <authorList>
            <person name="Bertelli C."/>
            <person name="Collyn F."/>
            <person name="Croxatto A."/>
            <person name="Ruckert C."/>
            <person name="Polkinghorne A."/>
            <person name="Kebbi-Beghdadi C."/>
            <person name="Goesmann A."/>
            <person name="Vaughan L."/>
            <person name="Greub G."/>
        </authorList>
    </citation>
    <scope>NUCLEOTIDE SEQUENCE [LARGE SCALE GENOMIC DNA]</scope>
    <source>
        <strain evidence="2">ATCC VR-1470 / WSU 86-1044</strain>
    </source>
</reference>
<dbReference type="OrthoDB" id="20568at2"/>
<dbReference type="KEGG" id="wch:wcw_0640"/>
<keyword evidence="2" id="KW-1185">Reference proteome</keyword>
<proteinExistence type="predicted"/>
<dbReference type="AlphaFoldDB" id="D6YV47"/>
<dbReference type="HOGENOM" id="CLU_692419_0_0_0"/>
<evidence type="ECO:0000313" key="2">
    <source>
        <dbReference type="Proteomes" id="UP000001505"/>
    </source>
</evidence>
<gene>
    <name evidence="1" type="ordered locus">wcw_0640</name>
</gene>
<dbReference type="EMBL" id="CP001928">
    <property type="protein sequence ID" value="ADI38008.1"/>
    <property type="molecule type" value="Genomic_DNA"/>
</dbReference>
<protein>
    <submittedName>
        <fullName evidence="1">Uncharacterized protein</fullName>
    </submittedName>
</protein>
<dbReference type="RefSeq" id="WP_013181729.1">
    <property type="nucleotide sequence ID" value="NC_014225.1"/>
</dbReference>
<sequence length="453" mass="51954">MHCKELALLAGRAWQSKETRFVHYCYHSDSRDPIPLKENFCFVLALLRSRTAENILEAKELLEKLLSYQVDGNFPIYLHEFPTCYDRFRAAEVLPSLIWMARGFHHVLGKELKDKLELSIREAVKQSLAVLESYQVDELTALRIGCSTLAAGCYFGCDHWKELGSKLTAQAEALGIQPSWFVSEMLGHRLASLNQIDVWPRLWQHCNEMYHEKLAAYCGPHLSEKQWLAGPEPNLFNLYMKDSKFQERLHPSYLLGALVHPFEKQEYLPQYQTGSLLGRKWEVYKTDCWAVSLLEQEMSVNQMFSPVYLIWNGGETLQSLVAQGGNVEQSRFIWKDREIELLFYLGPEADNDHPKDRVEAAFFCSRESTALSIEGKKATVFRLGEKVEIKSLLPFSIEFSLLEGSGDFTGHISMGNRPCQIFSEGEARDWKIAIRSVRRTPDCILKAKLTING</sequence>
<dbReference type="eggNOG" id="ENOG5032VBQ">
    <property type="taxonomic scope" value="Bacteria"/>
</dbReference>
<dbReference type="STRING" id="716544.wcw_0640"/>
<dbReference type="Proteomes" id="UP000001505">
    <property type="component" value="Chromosome"/>
</dbReference>
<accession>D6YV47</accession>
<evidence type="ECO:0000313" key="1">
    <source>
        <dbReference type="EMBL" id="ADI38008.1"/>
    </source>
</evidence>
<name>D6YV47_WADCW</name>
<organism evidence="1 2">
    <name type="scientific">Waddlia chondrophila (strain ATCC VR-1470 / WSU 86-1044)</name>
    <dbReference type="NCBI Taxonomy" id="716544"/>
    <lineage>
        <taxon>Bacteria</taxon>
        <taxon>Pseudomonadati</taxon>
        <taxon>Chlamydiota</taxon>
        <taxon>Chlamydiia</taxon>
        <taxon>Parachlamydiales</taxon>
        <taxon>Waddliaceae</taxon>
        <taxon>Waddlia</taxon>
    </lineage>
</organism>